<organism evidence="4 5">
    <name type="scientific">Coptis chinensis</name>
    <dbReference type="NCBI Taxonomy" id="261450"/>
    <lineage>
        <taxon>Eukaryota</taxon>
        <taxon>Viridiplantae</taxon>
        <taxon>Streptophyta</taxon>
        <taxon>Embryophyta</taxon>
        <taxon>Tracheophyta</taxon>
        <taxon>Spermatophyta</taxon>
        <taxon>Magnoliopsida</taxon>
        <taxon>Ranunculales</taxon>
        <taxon>Ranunculaceae</taxon>
        <taxon>Coptidoideae</taxon>
        <taxon>Coptis</taxon>
    </lineage>
</organism>
<sequence length="859" mass="98762">MRRTTYDVSFSTINHGVRRNRKRYVVGNMKRKRRPYVLVEISPGGGERRWDELPPELLRHIFRKVPFYLLYVSTSCVCKLWRSSVLDVLFPIPGMLDLKKIDTMSRCFRNLYLIFFKILIDTHPKTQWKTLTTPSLIGLKGHAIHYIAERTPSLEYLHANNAIQLGFYREALSYWKNLKGFTCDIRRLEISSLASELRRCCKNIRYLCIRGKLGAKEAIAIVNSLPELRRLSLERSSLTIGALLIFDGHKKLVTLDLQHSIFVGEKYLPSFCHREPDQVQLPLCQGIKAKKWNEDIREKVSGRKTYLRCEEKLCPKCWLLGILVRDSPPPPPDFQKYYGYGIMFALLRCRRQGLYPFQNTTPMDCRHWDFQGCNPRTVSTTQGRRVPWHLVSVAFFFILVKLPVLVNTDNAVWEARESIALSQCVYSVLQQGVSFVRVVVYGELGLFSKGRKFIFVLNLSSIGKESSSLLLLDWVCSSAKVRRFKDVRLSPKFRVASIQSSSILQLSTECQLIAGGGGPLIPGLPDDVALDCLLRLPVESHPSCRVVCKRWHLLLGTKERFFSRRKELGYQDPWLFICTYQKCTSKIQWQVLDLTNLSWHTIPLMPCKERICPHGFRCISTPREGTIFVFCGMVSDLDTPLYLVLKYEIHKNCWSVMNKMTTASSFFACGIIDGMVYVAGAVHNGKLLVTEGWLWRFFFSPRGQVYDPRLNCWETMSANLREGWTGLSAVVDGHLFVVSEHERMKLKVYDVKTDSWGSCNLHVAIGHMRKLHLKCTSGKEWFPCSKSRVNIASVLFFGCWKQLTRGNLYLAYVAEGLGKSQNWKDMETSEEEWVTVYSPSTTVAALAKLQDINCLNYLR</sequence>
<keyword evidence="1" id="KW-0880">Kelch repeat</keyword>
<feature type="domain" description="F-box" evidence="3">
    <location>
        <begin position="524"/>
        <end position="564"/>
    </location>
</feature>
<dbReference type="OrthoDB" id="1470711at2759"/>
<evidence type="ECO:0000313" key="5">
    <source>
        <dbReference type="Proteomes" id="UP000631114"/>
    </source>
</evidence>
<dbReference type="InterPro" id="IPR036047">
    <property type="entry name" value="F-box-like_dom_sf"/>
</dbReference>
<comment type="caution">
    <text evidence="4">The sequence shown here is derived from an EMBL/GenBank/DDBJ whole genome shotgun (WGS) entry which is preliminary data.</text>
</comment>
<proteinExistence type="predicted"/>
<dbReference type="InterPro" id="IPR001810">
    <property type="entry name" value="F-box_dom"/>
</dbReference>
<reference evidence="4 5" key="1">
    <citation type="submission" date="2020-10" db="EMBL/GenBank/DDBJ databases">
        <title>The Coptis chinensis genome and diversification of protoberbering-type alkaloids.</title>
        <authorList>
            <person name="Wang B."/>
            <person name="Shu S."/>
            <person name="Song C."/>
            <person name="Liu Y."/>
        </authorList>
    </citation>
    <scope>NUCLEOTIDE SEQUENCE [LARGE SCALE GENOMIC DNA]</scope>
    <source>
        <strain evidence="4">HL-2020</strain>
        <tissue evidence="4">Leaf</tissue>
    </source>
</reference>
<feature type="domain" description="F-box" evidence="3">
    <location>
        <begin position="53"/>
        <end position="92"/>
    </location>
</feature>
<dbReference type="InterPro" id="IPR032675">
    <property type="entry name" value="LRR_dom_sf"/>
</dbReference>
<dbReference type="InterPro" id="IPR015915">
    <property type="entry name" value="Kelch-typ_b-propeller"/>
</dbReference>
<dbReference type="EMBL" id="JADFTS010000008">
    <property type="protein sequence ID" value="KAF9595290.1"/>
    <property type="molecule type" value="Genomic_DNA"/>
</dbReference>
<dbReference type="SUPFAM" id="SSF52047">
    <property type="entry name" value="RNI-like"/>
    <property type="match status" value="1"/>
</dbReference>
<accession>A0A835HA90</accession>
<gene>
    <name evidence="4" type="ORF">IFM89_038425</name>
</gene>
<protein>
    <recommendedName>
        <fullName evidence="3">F-box domain-containing protein</fullName>
    </recommendedName>
</protein>
<dbReference type="Gene3D" id="2.120.10.80">
    <property type="entry name" value="Kelch-type beta propeller"/>
    <property type="match status" value="1"/>
</dbReference>
<dbReference type="AlphaFoldDB" id="A0A835HA90"/>
<dbReference type="PANTHER" id="PTHR46344">
    <property type="entry name" value="OS02G0202900 PROTEIN"/>
    <property type="match status" value="1"/>
</dbReference>
<dbReference type="Gene3D" id="3.80.10.10">
    <property type="entry name" value="Ribonuclease Inhibitor"/>
    <property type="match status" value="1"/>
</dbReference>
<dbReference type="SUPFAM" id="SSF117281">
    <property type="entry name" value="Kelch motif"/>
    <property type="match status" value="1"/>
</dbReference>
<dbReference type="SMART" id="SM00256">
    <property type="entry name" value="FBOX"/>
    <property type="match status" value="2"/>
</dbReference>
<keyword evidence="2" id="KW-0677">Repeat</keyword>
<evidence type="ECO:0000256" key="1">
    <source>
        <dbReference type="ARBA" id="ARBA00022441"/>
    </source>
</evidence>
<dbReference type="Pfam" id="PF00646">
    <property type="entry name" value="F-box"/>
    <property type="match status" value="2"/>
</dbReference>
<evidence type="ECO:0000256" key="2">
    <source>
        <dbReference type="ARBA" id="ARBA00022737"/>
    </source>
</evidence>
<dbReference type="Gene3D" id="1.20.1280.50">
    <property type="match status" value="1"/>
</dbReference>
<dbReference type="PANTHER" id="PTHR46344:SF4">
    <property type="entry name" value="OS07G0153400 PROTEIN"/>
    <property type="match status" value="1"/>
</dbReference>
<name>A0A835HA90_9MAGN</name>
<evidence type="ECO:0000313" key="4">
    <source>
        <dbReference type="EMBL" id="KAF9595290.1"/>
    </source>
</evidence>
<keyword evidence="5" id="KW-1185">Reference proteome</keyword>
<dbReference type="SUPFAM" id="SSF81383">
    <property type="entry name" value="F-box domain"/>
    <property type="match status" value="2"/>
</dbReference>
<evidence type="ECO:0000259" key="3">
    <source>
        <dbReference type="SMART" id="SM00256"/>
    </source>
</evidence>
<dbReference type="Proteomes" id="UP000631114">
    <property type="component" value="Unassembled WGS sequence"/>
</dbReference>